<protein>
    <recommendedName>
        <fullName evidence="1">Amidohydrolase 3 domain-containing protein</fullName>
    </recommendedName>
</protein>
<dbReference type="InterPro" id="IPR011059">
    <property type="entry name" value="Metal-dep_hydrolase_composite"/>
</dbReference>
<organism evidence="2">
    <name type="scientific">marine metagenome</name>
    <dbReference type="NCBI Taxonomy" id="408172"/>
    <lineage>
        <taxon>unclassified sequences</taxon>
        <taxon>metagenomes</taxon>
        <taxon>ecological metagenomes</taxon>
    </lineage>
</organism>
<dbReference type="CDD" id="cd01300">
    <property type="entry name" value="YtcJ_like"/>
    <property type="match status" value="1"/>
</dbReference>
<name>A0A381ZBQ5_9ZZZZ</name>
<dbReference type="AlphaFoldDB" id="A0A381ZBQ5"/>
<evidence type="ECO:0000259" key="1">
    <source>
        <dbReference type="Pfam" id="PF07969"/>
    </source>
</evidence>
<dbReference type="Gene3D" id="3.10.310.70">
    <property type="match status" value="1"/>
</dbReference>
<dbReference type="SUPFAM" id="SSF51338">
    <property type="entry name" value="Composite domain of metallo-dependent hydrolases"/>
    <property type="match status" value="1"/>
</dbReference>
<dbReference type="PANTHER" id="PTHR22642:SF2">
    <property type="entry name" value="PROTEIN LONG AFTER FAR-RED 3"/>
    <property type="match status" value="1"/>
</dbReference>
<dbReference type="Pfam" id="PF07969">
    <property type="entry name" value="Amidohydro_3"/>
    <property type="match status" value="1"/>
</dbReference>
<dbReference type="PANTHER" id="PTHR22642">
    <property type="entry name" value="IMIDAZOLONEPROPIONASE"/>
    <property type="match status" value="1"/>
</dbReference>
<dbReference type="InterPro" id="IPR032466">
    <property type="entry name" value="Metal_Hydrolase"/>
</dbReference>
<gene>
    <name evidence="2" type="ORF">METZ01_LOCUS139215</name>
</gene>
<reference evidence="2" key="1">
    <citation type="submission" date="2018-05" db="EMBL/GenBank/DDBJ databases">
        <authorList>
            <person name="Lanie J.A."/>
            <person name="Ng W.-L."/>
            <person name="Kazmierczak K.M."/>
            <person name="Andrzejewski T.M."/>
            <person name="Davidsen T.M."/>
            <person name="Wayne K.J."/>
            <person name="Tettelin H."/>
            <person name="Glass J.I."/>
            <person name="Rusch D."/>
            <person name="Podicherti R."/>
            <person name="Tsui H.-C.T."/>
            <person name="Winkler M.E."/>
        </authorList>
    </citation>
    <scope>NUCLEOTIDE SEQUENCE</scope>
</reference>
<dbReference type="GO" id="GO:0016810">
    <property type="term" value="F:hydrolase activity, acting on carbon-nitrogen (but not peptide) bonds"/>
    <property type="evidence" value="ECO:0007669"/>
    <property type="project" value="InterPro"/>
</dbReference>
<dbReference type="Gene3D" id="3.20.20.140">
    <property type="entry name" value="Metal-dependent hydrolases"/>
    <property type="match status" value="1"/>
</dbReference>
<accession>A0A381ZBQ5</accession>
<evidence type="ECO:0000313" key="2">
    <source>
        <dbReference type="EMBL" id="SVA86361.1"/>
    </source>
</evidence>
<feature type="domain" description="Amidohydrolase 3" evidence="1">
    <location>
        <begin position="68"/>
        <end position="555"/>
    </location>
</feature>
<dbReference type="InterPro" id="IPR033932">
    <property type="entry name" value="YtcJ-like"/>
</dbReference>
<dbReference type="EMBL" id="UINC01020605">
    <property type="protein sequence ID" value="SVA86361.1"/>
    <property type="molecule type" value="Genomic_DNA"/>
</dbReference>
<dbReference type="SUPFAM" id="SSF51556">
    <property type="entry name" value="Metallo-dependent hydrolases"/>
    <property type="match status" value="1"/>
</dbReference>
<dbReference type="Gene3D" id="2.30.40.10">
    <property type="entry name" value="Urease, subunit C, domain 1"/>
    <property type="match status" value="1"/>
</dbReference>
<dbReference type="InterPro" id="IPR013108">
    <property type="entry name" value="Amidohydro_3"/>
</dbReference>
<sequence>MVLSISAFTYSSCNKPLERKADLVLLNGTIYTIDENRPQAEALAIERDRFVFVGNNAGAKKYVDEKTKIIDLKGKTVTPGLIDSHVHLEWYGRYQEEVHLHGTTNFDDVLKIVEQHVKRIEPGEWLIGAGWDHEDWPDKKLPTHERLSAIAPKNPVLLERDGAHSVLVNQTAMNLAGIDEKTKDIKGGQIIRDSITGAPTGIFVDRAKTLISNIKPQPSYDDRVRYILNAVDSCISVGLTSVHDAGVFNEPRLAYQIIDIFKSLAENGRLKNRVYAMLGGNEVYLDNYFEYPPMIGYGNHHLTFRSIKIALDGAMGSRGALLLDEYSDMPGHRGSVVTESDAIKKIAIDAVNKDFQLNVHAIGDSASRLSLDLFEEVDADYPIHERRFRIEHLQLISLEDIPRLKKLGVIPSMQAYHAISDMNWAETRVGKERVKGNYAWRKVLDSGVMIAGGSDIPVVPINPLWSIYASVTRRDIDGLPEEGWYPEERMSREEALKSYTIWGAYAAFEENLKGSIEVGKLADLVVFSKDITKISSEELLTTKALLTIVGGDIVYKRKEFE</sequence>
<proteinExistence type="predicted"/>